<evidence type="ECO:0000256" key="1">
    <source>
        <dbReference type="ARBA" id="ARBA00006226"/>
    </source>
</evidence>
<comment type="caution">
    <text evidence="3">The sequence shown here is derived from an EMBL/GenBank/DDBJ whole genome shotgun (WGS) entry which is preliminary data.</text>
</comment>
<gene>
    <name evidence="3" type="ORF">A3G00_04210</name>
</gene>
<sequence length="89" mass="10621">MISLPHYTTQAAEDLKRIEKMTAQRILDKVDFYCRQSNPLHYAKKLTNFSGGRYRFRVGDYRVIFDLDERGNIIILVILTVRHRREAYD</sequence>
<dbReference type="PANTHER" id="PTHR35601">
    <property type="entry name" value="TOXIN RELE"/>
    <property type="match status" value="1"/>
</dbReference>
<dbReference type="InterPro" id="IPR035093">
    <property type="entry name" value="RelE/ParE_toxin_dom_sf"/>
</dbReference>
<dbReference type="AlphaFoldDB" id="A0A1F6MVH1"/>
<evidence type="ECO:0000313" key="4">
    <source>
        <dbReference type="Proteomes" id="UP000178347"/>
    </source>
</evidence>
<dbReference type="SUPFAM" id="SSF143011">
    <property type="entry name" value="RelE-like"/>
    <property type="match status" value="1"/>
</dbReference>
<evidence type="ECO:0000313" key="3">
    <source>
        <dbReference type="EMBL" id="OGH75667.1"/>
    </source>
</evidence>
<name>A0A1F6MVH1_9BACT</name>
<evidence type="ECO:0000256" key="2">
    <source>
        <dbReference type="ARBA" id="ARBA00022649"/>
    </source>
</evidence>
<dbReference type="Gene3D" id="3.30.2310.20">
    <property type="entry name" value="RelE-like"/>
    <property type="match status" value="1"/>
</dbReference>
<dbReference type="Proteomes" id="UP000178347">
    <property type="component" value="Unassembled WGS sequence"/>
</dbReference>
<dbReference type="EMBL" id="MFQN01000004">
    <property type="protein sequence ID" value="OGH75667.1"/>
    <property type="molecule type" value="Genomic_DNA"/>
</dbReference>
<dbReference type="STRING" id="1798692.A3G00_04210"/>
<comment type="similarity">
    <text evidence="1">Belongs to the RelE toxin family.</text>
</comment>
<protein>
    <recommendedName>
        <fullName evidence="5">Plasmid stabilization protein</fullName>
    </recommendedName>
</protein>
<accession>A0A1F6MVH1</accession>
<keyword evidence="2" id="KW-1277">Toxin-antitoxin system</keyword>
<dbReference type="InterPro" id="IPR007712">
    <property type="entry name" value="RelE/ParE_toxin"/>
</dbReference>
<organism evidence="3 4">
    <name type="scientific">Candidatus Magasanikbacteria bacterium RIFCSPLOWO2_12_FULL_43_12</name>
    <dbReference type="NCBI Taxonomy" id="1798692"/>
    <lineage>
        <taxon>Bacteria</taxon>
        <taxon>Candidatus Magasanikiibacteriota</taxon>
    </lineage>
</organism>
<dbReference type="PANTHER" id="PTHR35601:SF1">
    <property type="entry name" value="TOXIN RELE"/>
    <property type="match status" value="1"/>
</dbReference>
<reference evidence="3 4" key="1">
    <citation type="journal article" date="2016" name="Nat. Commun.">
        <title>Thousands of microbial genomes shed light on interconnected biogeochemical processes in an aquifer system.</title>
        <authorList>
            <person name="Anantharaman K."/>
            <person name="Brown C.T."/>
            <person name="Hug L.A."/>
            <person name="Sharon I."/>
            <person name="Castelle C.J."/>
            <person name="Probst A.J."/>
            <person name="Thomas B.C."/>
            <person name="Singh A."/>
            <person name="Wilkins M.J."/>
            <person name="Karaoz U."/>
            <person name="Brodie E.L."/>
            <person name="Williams K.H."/>
            <person name="Hubbard S.S."/>
            <person name="Banfield J.F."/>
        </authorList>
    </citation>
    <scope>NUCLEOTIDE SEQUENCE [LARGE SCALE GENOMIC DNA]</scope>
</reference>
<proteinExistence type="inferred from homology"/>
<evidence type="ECO:0008006" key="5">
    <source>
        <dbReference type="Google" id="ProtNLM"/>
    </source>
</evidence>
<dbReference type="Pfam" id="PF05016">
    <property type="entry name" value="ParE_toxin"/>
    <property type="match status" value="1"/>
</dbReference>